<dbReference type="PANTHER" id="PTHR33840">
    <property type="match status" value="1"/>
</dbReference>
<reference evidence="3" key="1">
    <citation type="submission" date="2023-03" db="EMBL/GenBank/DDBJ databases">
        <title>Massive genome expansion in bonnet fungi (Mycena s.s.) driven by repeated elements and novel gene families across ecological guilds.</title>
        <authorList>
            <consortium name="Lawrence Berkeley National Laboratory"/>
            <person name="Harder C.B."/>
            <person name="Miyauchi S."/>
            <person name="Viragh M."/>
            <person name="Kuo A."/>
            <person name="Thoen E."/>
            <person name="Andreopoulos B."/>
            <person name="Lu D."/>
            <person name="Skrede I."/>
            <person name="Drula E."/>
            <person name="Henrissat B."/>
            <person name="Morin E."/>
            <person name="Kohler A."/>
            <person name="Barry K."/>
            <person name="LaButti K."/>
            <person name="Morin E."/>
            <person name="Salamov A."/>
            <person name="Lipzen A."/>
            <person name="Mereny Z."/>
            <person name="Hegedus B."/>
            <person name="Baldrian P."/>
            <person name="Stursova M."/>
            <person name="Weitz H."/>
            <person name="Taylor A."/>
            <person name="Grigoriev I.V."/>
            <person name="Nagy L.G."/>
            <person name="Martin F."/>
            <person name="Kauserud H."/>
        </authorList>
    </citation>
    <scope>NUCLEOTIDE SEQUENCE</scope>
    <source>
        <strain evidence="3">CBHHK002</strain>
    </source>
</reference>
<organism evidence="3 4">
    <name type="scientific">Mycena albidolilacea</name>
    <dbReference type="NCBI Taxonomy" id="1033008"/>
    <lineage>
        <taxon>Eukaryota</taxon>
        <taxon>Fungi</taxon>
        <taxon>Dikarya</taxon>
        <taxon>Basidiomycota</taxon>
        <taxon>Agaricomycotina</taxon>
        <taxon>Agaricomycetes</taxon>
        <taxon>Agaricomycetidae</taxon>
        <taxon>Agaricales</taxon>
        <taxon>Marasmiineae</taxon>
        <taxon>Mycenaceae</taxon>
        <taxon>Mycena</taxon>
    </lineage>
</organism>
<keyword evidence="4" id="KW-1185">Reference proteome</keyword>
<evidence type="ECO:0000313" key="3">
    <source>
        <dbReference type="EMBL" id="KAJ7359604.1"/>
    </source>
</evidence>
<evidence type="ECO:0000259" key="2">
    <source>
        <dbReference type="Pfam" id="PF09994"/>
    </source>
</evidence>
<dbReference type="InterPro" id="IPR018712">
    <property type="entry name" value="Tle1-like_cat"/>
</dbReference>
<dbReference type="Pfam" id="PF09994">
    <property type="entry name" value="T6SS_Tle1-like_cat"/>
    <property type="match status" value="1"/>
</dbReference>
<evidence type="ECO:0000256" key="1">
    <source>
        <dbReference type="SAM" id="MobiDB-lite"/>
    </source>
</evidence>
<dbReference type="AlphaFoldDB" id="A0AAD7AIX4"/>
<proteinExistence type="predicted"/>
<gene>
    <name evidence="3" type="ORF">DFH08DRAFT_686024</name>
</gene>
<name>A0AAD7AIX4_9AGAR</name>
<protein>
    <recommendedName>
        <fullName evidence="2">T6SS Phospholipase effector Tle1-like catalytic domain-containing protein</fullName>
    </recommendedName>
</protein>
<dbReference type="EMBL" id="JARIHO010000006">
    <property type="protein sequence ID" value="KAJ7359604.1"/>
    <property type="molecule type" value="Genomic_DNA"/>
</dbReference>
<feature type="domain" description="T6SS Phospholipase effector Tle1-like catalytic" evidence="2">
    <location>
        <begin position="60"/>
        <end position="331"/>
    </location>
</feature>
<dbReference type="Proteomes" id="UP001218218">
    <property type="component" value="Unassembled WGS sequence"/>
</dbReference>
<sequence>MNFQSLPLPPSKFPESRDLLRPVHLCGCNCIDACKCACSCRDHCACEARCNGTCTAHLTRNLVVCLDDVVTELGEQNTNVLELYSRVLVDPGRNQLTYYGCSSGVYTSSHEGRIKHWFRHVENAVERAIGWNSKKALLKAYLWICEHYKPGDKIFLFGFSRGAYEVQTLAAMIDKVGLVNAGNEELVPLSVFSLDHSLLLMPIFRAYDVFLEAEIFKTTFARNIRIHFVGAWDTVSCSKILGKSHLLPTSAEHACIFRHALALDEYRVKMITAIAHPPPPQIHDKEKDDASSTETKISSGITIGKRTQIFQETGMESDAVLSSVPLLWMENEATSAGLRLQSRTCQRARELREAGDVPKLSSSPVQRLSDLPFVQRASFNLGSTRYVHLFCLNIF</sequence>
<evidence type="ECO:0000313" key="4">
    <source>
        <dbReference type="Proteomes" id="UP001218218"/>
    </source>
</evidence>
<feature type="region of interest" description="Disordered" evidence="1">
    <location>
        <begin position="277"/>
        <end position="296"/>
    </location>
</feature>
<comment type="caution">
    <text evidence="3">The sequence shown here is derived from an EMBL/GenBank/DDBJ whole genome shotgun (WGS) entry which is preliminary data.</text>
</comment>
<dbReference type="PANTHER" id="PTHR33840:SF1">
    <property type="entry name" value="TLE1 PHOSPHOLIPASE DOMAIN-CONTAINING PROTEIN"/>
    <property type="match status" value="1"/>
</dbReference>
<accession>A0AAD7AIX4</accession>